<dbReference type="PANTHER" id="PTHR21299">
    <property type="entry name" value="CYTIDYLATE KINASE/PANTOATE-BETA-ALANINE LIGASE"/>
    <property type="match status" value="1"/>
</dbReference>
<dbReference type="InterPro" id="IPR011994">
    <property type="entry name" value="Cytidylate_kinase_dom"/>
</dbReference>
<reference evidence="10 11" key="1">
    <citation type="submission" date="2020-08" db="EMBL/GenBank/DDBJ databases">
        <title>Genomic Encyclopedia of Type Strains, Phase IV (KMG-IV): sequencing the most valuable type-strain genomes for metagenomic binning, comparative biology and taxonomic classification.</title>
        <authorList>
            <person name="Goeker M."/>
        </authorList>
    </citation>
    <scope>NUCLEOTIDE SEQUENCE [LARGE SCALE GENOMIC DNA]</scope>
    <source>
        <strain evidence="10 11">DSM 104969</strain>
    </source>
</reference>
<comment type="catalytic activity">
    <reaction evidence="6 8">
        <text>dCMP + ATP = dCDP + ADP</text>
        <dbReference type="Rhea" id="RHEA:25094"/>
        <dbReference type="ChEBI" id="CHEBI:30616"/>
        <dbReference type="ChEBI" id="CHEBI:57566"/>
        <dbReference type="ChEBI" id="CHEBI:58593"/>
        <dbReference type="ChEBI" id="CHEBI:456216"/>
        <dbReference type="EC" id="2.7.4.25"/>
    </reaction>
</comment>
<evidence type="ECO:0000256" key="7">
    <source>
        <dbReference type="ARBA" id="ARBA00048478"/>
    </source>
</evidence>
<dbReference type="Pfam" id="PF02224">
    <property type="entry name" value="Cytidylate_kin"/>
    <property type="match status" value="1"/>
</dbReference>
<dbReference type="PANTHER" id="PTHR21299:SF2">
    <property type="entry name" value="CYTIDYLATE KINASE"/>
    <property type="match status" value="1"/>
</dbReference>
<dbReference type="EC" id="2.7.4.25" evidence="8"/>
<dbReference type="NCBIfam" id="TIGR00017">
    <property type="entry name" value="cmk"/>
    <property type="match status" value="1"/>
</dbReference>
<dbReference type="GO" id="GO:0006220">
    <property type="term" value="P:pyrimidine nucleotide metabolic process"/>
    <property type="evidence" value="ECO:0007669"/>
    <property type="project" value="UniProtKB-UniRule"/>
</dbReference>
<dbReference type="SUPFAM" id="SSF52540">
    <property type="entry name" value="P-loop containing nucleoside triphosphate hydrolases"/>
    <property type="match status" value="1"/>
</dbReference>
<sequence>MKKIVIAIDGFSSNGKSTMAKSLAKKIGYIYIDSGAMYRAVTLYCIQNNLFEGGKLDKERLQNEINGIKVEFRINKETGLPDTYLNGTIVESAIRTMEVSSRVSEVSAIPFVRHAMVALQQEMGKAKGIVMDGRDIGTVVFPHAEMKIFVTADPEIRAKRRFDELRSKGDDKTTFEEVLENIKNRDHQDQTRKESPLKQAGDAILLDNTYMTIDEQLKWLIDKFKQITTN</sequence>
<keyword evidence="3 8" id="KW-0547">Nucleotide-binding</keyword>
<evidence type="ECO:0000256" key="3">
    <source>
        <dbReference type="ARBA" id="ARBA00022741"/>
    </source>
</evidence>
<evidence type="ECO:0000256" key="1">
    <source>
        <dbReference type="ARBA" id="ARBA00009427"/>
    </source>
</evidence>
<keyword evidence="5 8" id="KW-0067">ATP-binding</keyword>
<evidence type="ECO:0000256" key="2">
    <source>
        <dbReference type="ARBA" id="ARBA00022679"/>
    </source>
</evidence>
<dbReference type="Proteomes" id="UP000555103">
    <property type="component" value="Unassembled WGS sequence"/>
</dbReference>
<protein>
    <recommendedName>
        <fullName evidence="8">Cytidylate kinase</fullName>
        <shortName evidence="8">CK</shortName>
        <ecNumber evidence="8">2.7.4.25</ecNumber>
    </recommendedName>
    <alternativeName>
        <fullName evidence="8">Cytidine monophosphate kinase</fullName>
        <shortName evidence="8">CMP kinase</shortName>
    </alternativeName>
</protein>
<feature type="domain" description="Cytidylate kinase" evidence="9">
    <location>
        <begin position="6"/>
        <end position="225"/>
    </location>
</feature>
<evidence type="ECO:0000256" key="6">
    <source>
        <dbReference type="ARBA" id="ARBA00047615"/>
    </source>
</evidence>
<organism evidence="10 11">
    <name type="scientific">Dysgonomonas hofstadii</name>
    <dbReference type="NCBI Taxonomy" id="637886"/>
    <lineage>
        <taxon>Bacteria</taxon>
        <taxon>Pseudomonadati</taxon>
        <taxon>Bacteroidota</taxon>
        <taxon>Bacteroidia</taxon>
        <taxon>Bacteroidales</taxon>
        <taxon>Dysgonomonadaceae</taxon>
        <taxon>Dysgonomonas</taxon>
    </lineage>
</organism>
<gene>
    <name evidence="8" type="primary">cmk</name>
    <name evidence="10" type="ORF">GGR21_003390</name>
</gene>
<proteinExistence type="inferred from homology"/>
<evidence type="ECO:0000256" key="4">
    <source>
        <dbReference type="ARBA" id="ARBA00022777"/>
    </source>
</evidence>
<keyword evidence="8" id="KW-0963">Cytoplasm</keyword>
<dbReference type="AlphaFoldDB" id="A0A840CZQ1"/>
<comment type="catalytic activity">
    <reaction evidence="7 8">
        <text>CMP + ATP = CDP + ADP</text>
        <dbReference type="Rhea" id="RHEA:11600"/>
        <dbReference type="ChEBI" id="CHEBI:30616"/>
        <dbReference type="ChEBI" id="CHEBI:58069"/>
        <dbReference type="ChEBI" id="CHEBI:60377"/>
        <dbReference type="ChEBI" id="CHEBI:456216"/>
        <dbReference type="EC" id="2.7.4.25"/>
    </reaction>
</comment>
<keyword evidence="2 8" id="KW-0808">Transferase</keyword>
<dbReference type="GO" id="GO:0005829">
    <property type="term" value="C:cytosol"/>
    <property type="evidence" value="ECO:0007669"/>
    <property type="project" value="TreeGrafter"/>
</dbReference>
<dbReference type="EMBL" id="JACIEP010000014">
    <property type="protein sequence ID" value="MBB4037473.1"/>
    <property type="molecule type" value="Genomic_DNA"/>
</dbReference>
<dbReference type="RefSeq" id="WP_183308317.1">
    <property type="nucleotide sequence ID" value="NZ_JACIEP010000014.1"/>
</dbReference>
<comment type="similarity">
    <text evidence="1 8">Belongs to the cytidylate kinase family. Type 1 subfamily.</text>
</comment>
<dbReference type="InterPro" id="IPR003136">
    <property type="entry name" value="Cytidylate_kin"/>
</dbReference>
<dbReference type="GO" id="GO:0015949">
    <property type="term" value="P:nucleobase-containing small molecule interconversion"/>
    <property type="evidence" value="ECO:0007669"/>
    <property type="project" value="TreeGrafter"/>
</dbReference>
<dbReference type="HAMAP" id="MF_00238">
    <property type="entry name" value="Cytidyl_kinase_type1"/>
    <property type="match status" value="1"/>
</dbReference>
<evidence type="ECO:0000259" key="9">
    <source>
        <dbReference type="Pfam" id="PF02224"/>
    </source>
</evidence>
<dbReference type="Gene3D" id="3.40.50.300">
    <property type="entry name" value="P-loop containing nucleotide triphosphate hydrolases"/>
    <property type="match status" value="1"/>
</dbReference>
<dbReference type="InterPro" id="IPR027417">
    <property type="entry name" value="P-loop_NTPase"/>
</dbReference>
<name>A0A840CZQ1_9BACT</name>
<evidence type="ECO:0000256" key="8">
    <source>
        <dbReference type="HAMAP-Rule" id="MF_00238"/>
    </source>
</evidence>
<dbReference type="GO" id="GO:0036431">
    <property type="term" value="F:dCMP kinase activity"/>
    <property type="evidence" value="ECO:0007669"/>
    <property type="project" value="InterPro"/>
</dbReference>
<evidence type="ECO:0000256" key="5">
    <source>
        <dbReference type="ARBA" id="ARBA00022840"/>
    </source>
</evidence>
<keyword evidence="4 8" id="KW-0418">Kinase</keyword>
<accession>A0A840CZQ1</accession>
<evidence type="ECO:0000313" key="11">
    <source>
        <dbReference type="Proteomes" id="UP000555103"/>
    </source>
</evidence>
<feature type="binding site" evidence="8">
    <location>
        <begin position="10"/>
        <end position="18"/>
    </location>
    <ligand>
        <name>ATP</name>
        <dbReference type="ChEBI" id="CHEBI:30616"/>
    </ligand>
</feature>
<comment type="subcellular location">
    <subcellularLocation>
        <location evidence="8">Cytoplasm</location>
    </subcellularLocation>
</comment>
<comment type="caution">
    <text evidence="10">The sequence shown here is derived from an EMBL/GenBank/DDBJ whole genome shotgun (WGS) entry which is preliminary data.</text>
</comment>
<keyword evidence="11" id="KW-1185">Reference proteome</keyword>
<dbReference type="CDD" id="cd02020">
    <property type="entry name" value="CMPK"/>
    <property type="match status" value="1"/>
</dbReference>
<evidence type="ECO:0000313" key="10">
    <source>
        <dbReference type="EMBL" id="MBB4037473.1"/>
    </source>
</evidence>
<dbReference type="GO" id="GO:0005524">
    <property type="term" value="F:ATP binding"/>
    <property type="evidence" value="ECO:0007669"/>
    <property type="project" value="UniProtKB-UniRule"/>
</dbReference>